<evidence type="ECO:0000256" key="6">
    <source>
        <dbReference type="ARBA" id="ARBA00023212"/>
    </source>
</evidence>
<dbReference type="InterPro" id="IPR043128">
    <property type="entry name" value="Rev_trsase/Diguanyl_cyclase"/>
</dbReference>
<keyword evidence="3" id="KW-0963">Cytoplasm</keyword>
<feature type="compositionally biased region" description="Basic residues" evidence="9">
    <location>
        <begin position="366"/>
        <end position="381"/>
    </location>
</feature>
<keyword evidence="11" id="KW-1185">Reference proteome</keyword>
<feature type="coiled-coil region" evidence="8">
    <location>
        <begin position="423"/>
        <end position="610"/>
    </location>
</feature>
<dbReference type="Gene3D" id="3.30.70.270">
    <property type="match status" value="1"/>
</dbReference>
<feature type="coiled-coil region" evidence="8">
    <location>
        <begin position="792"/>
        <end position="819"/>
    </location>
</feature>
<comment type="caution">
    <text evidence="10">The sequence shown here is derived from an EMBL/GenBank/DDBJ whole genome shotgun (WGS) entry which is preliminary data.</text>
</comment>
<evidence type="ECO:0000256" key="3">
    <source>
        <dbReference type="ARBA" id="ARBA00022490"/>
    </source>
</evidence>
<comment type="subcellular location">
    <subcellularLocation>
        <location evidence="1">Cytoplasm</location>
        <location evidence="1">Cytoskeleton</location>
        <location evidence="1">Cilium basal body</location>
    </subcellularLocation>
    <subcellularLocation>
        <location evidence="2">Cytoplasm</location>
        <location evidence="2">Cytoskeleton</location>
        <location evidence="2">Microtubule organizing center</location>
        <location evidence="2">Centrosome</location>
    </subcellularLocation>
</comment>
<dbReference type="InterPro" id="IPR026201">
    <property type="entry name" value="Cep290"/>
</dbReference>
<feature type="region of interest" description="Disordered" evidence="9">
    <location>
        <begin position="366"/>
        <end position="394"/>
    </location>
</feature>
<evidence type="ECO:0000313" key="11">
    <source>
        <dbReference type="Proteomes" id="UP001176940"/>
    </source>
</evidence>
<dbReference type="PANTHER" id="PTHR18879:SF20">
    <property type="entry name" value="CENTROSOMAL PROTEIN OF 290 KDA"/>
    <property type="match status" value="1"/>
</dbReference>
<sequence>MTTSSQSSSTEQALEAEVLELLRKAVLAGVPLHEGGKGGNKTLLLIRRSDVSFRTIINLKTLSQFFKVRPFKMKLTRSAIKLIFENRFIVRILEIQYHVPVLVEHQRFLRVVVVIEGTIRHFQFRALPFGLAIALPVFTKVVAEVMAYLHETNALIIPYLDDFLIVGIMLALFQTERRQDSGGHQMEYGTQSLEESLLSCRRWVPSAHEALTLHMEAGKSSSRTVHDRSELGEIANKQDRQVNSSNLKGETNENLIQLFRITQSLMKIKSQEVEFVLEEAGKAAEEQAKTASLISITVSWIEGSTSNLLVECDLEWERELDNVGDCQQLCLGRETMHQVLISVRFKATSHAQRSRETPSITDKIRLHRSRGKKTRRRHHMKMGGVVPDRDTHRTRTEPGPPLGYIGGLSTALQNALQNAMAQLSTGTRDSRFLREEIRQLEEQLGQKERELKDTRKELEKEKQVNERLALRNEEADNENSKLRRENEQLRQDVIDYQRQLASQRETLLTRGEGQDYKTVLSKKNMELVQYLDEIQSLSEANERLESQNLEMTKNLEESVQEMEKMTDEYSKMKLMVQHSDSVMDQLRKEKDHYKLQVTELTDQLKAKNEEDDPVMVAVNLKVEEWKGILASKDEAMLEYQQMVHNLREKLKVAELDAEKSSVLALQQGLQERDNHIKLLTEQLEQHTKDMESHSLHIEDLKRQLQAEKGDSSYAQHNRAERLEAVVQLTEQRLREAERIAELAEDDARQKDKDLIDAVRRMKEYETGIYGLEEAVAEIKELKTHLKIRDHEIETLTTDINKLELKINDILDENEDLRERLGCTAPKPQNHT</sequence>
<dbReference type="InterPro" id="IPR043502">
    <property type="entry name" value="DNA/RNA_pol_sf"/>
</dbReference>
<reference evidence="10" key="1">
    <citation type="submission" date="2023-07" db="EMBL/GenBank/DDBJ databases">
        <authorList>
            <person name="Stuckert A."/>
        </authorList>
    </citation>
    <scope>NUCLEOTIDE SEQUENCE</scope>
</reference>
<dbReference type="PANTHER" id="PTHR18879">
    <property type="entry name" value="CENTROSOMAL PROTEIN OF 290 KDA"/>
    <property type="match status" value="1"/>
</dbReference>
<name>A0ABN9KT73_9NEOB</name>
<organism evidence="10 11">
    <name type="scientific">Ranitomeya imitator</name>
    <name type="common">mimic poison frog</name>
    <dbReference type="NCBI Taxonomy" id="111125"/>
    <lineage>
        <taxon>Eukaryota</taxon>
        <taxon>Metazoa</taxon>
        <taxon>Chordata</taxon>
        <taxon>Craniata</taxon>
        <taxon>Vertebrata</taxon>
        <taxon>Euteleostomi</taxon>
        <taxon>Amphibia</taxon>
        <taxon>Batrachia</taxon>
        <taxon>Anura</taxon>
        <taxon>Neobatrachia</taxon>
        <taxon>Hyloidea</taxon>
        <taxon>Dendrobatidae</taxon>
        <taxon>Dendrobatinae</taxon>
        <taxon>Ranitomeya</taxon>
    </lineage>
</organism>
<evidence type="ECO:0000256" key="8">
    <source>
        <dbReference type="SAM" id="Coils"/>
    </source>
</evidence>
<keyword evidence="7" id="KW-0966">Cell projection</keyword>
<evidence type="ECO:0000256" key="7">
    <source>
        <dbReference type="ARBA" id="ARBA00023273"/>
    </source>
</evidence>
<dbReference type="Proteomes" id="UP001176940">
    <property type="component" value="Unassembled WGS sequence"/>
</dbReference>
<evidence type="ECO:0000313" key="10">
    <source>
        <dbReference type="EMBL" id="CAJ0922437.1"/>
    </source>
</evidence>
<protein>
    <submittedName>
        <fullName evidence="10">Uncharacterized protein</fullName>
    </submittedName>
</protein>
<feature type="coiled-coil region" evidence="8">
    <location>
        <begin position="636"/>
        <end position="753"/>
    </location>
</feature>
<evidence type="ECO:0000256" key="5">
    <source>
        <dbReference type="ARBA" id="ARBA00023054"/>
    </source>
</evidence>
<dbReference type="SUPFAM" id="SSF56672">
    <property type="entry name" value="DNA/RNA polymerases"/>
    <property type="match status" value="1"/>
</dbReference>
<evidence type="ECO:0000256" key="4">
    <source>
        <dbReference type="ARBA" id="ARBA00022794"/>
    </source>
</evidence>
<gene>
    <name evidence="10" type="ORF">RIMI_LOCUS1740910</name>
</gene>
<keyword evidence="5 8" id="KW-0175">Coiled coil</keyword>
<dbReference type="EMBL" id="CAUEEQ010002292">
    <property type="protein sequence ID" value="CAJ0922437.1"/>
    <property type="molecule type" value="Genomic_DNA"/>
</dbReference>
<evidence type="ECO:0000256" key="1">
    <source>
        <dbReference type="ARBA" id="ARBA00004120"/>
    </source>
</evidence>
<accession>A0ABN9KT73</accession>
<evidence type="ECO:0000256" key="9">
    <source>
        <dbReference type="SAM" id="MobiDB-lite"/>
    </source>
</evidence>
<keyword evidence="6" id="KW-0206">Cytoskeleton</keyword>
<proteinExistence type="predicted"/>
<keyword evidence="4" id="KW-0970">Cilium biogenesis/degradation</keyword>
<evidence type="ECO:0000256" key="2">
    <source>
        <dbReference type="ARBA" id="ARBA00004300"/>
    </source>
</evidence>